<dbReference type="Pfam" id="PF04082">
    <property type="entry name" value="Fungal_trans"/>
    <property type="match status" value="1"/>
</dbReference>
<dbReference type="Proteomes" id="UP001146351">
    <property type="component" value="Unassembled WGS sequence"/>
</dbReference>
<reference evidence="9" key="2">
    <citation type="journal article" date="2023" name="IMA Fungus">
        <title>Comparative genomic study of the Penicillium genus elucidates a diverse pangenome and 15 lateral gene transfer events.</title>
        <authorList>
            <person name="Petersen C."/>
            <person name="Sorensen T."/>
            <person name="Nielsen M.R."/>
            <person name="Sondergaard T.E."/>
            <person name="Sorensen J.L."/>
            <person name="Fitzpatrick D.A."/>
            <person name="Frisvad J.C."/>
            <person name="Nielsen K.L."/>
        </authorList>
    </citation>
    <scope>NUCLEOTIDE SEQUENCE</scope>
    <source>
        <strain evidence="9">IBT 21917</strain>
    </source>
</reference>
<dbReference type="GO" id="GO:0043565">
    <property type="term" value="F:sequence-specific DNA binding"/>
    <property type="evidence" value="ECO:0007669"/>
    <property type="project" value="TreeGrafter"/>
</dbReference>
<organism evidence="9 10">
    <name type="scientific">Penicillium capsulatum</name>
    <dbReference type="NCBI Taxonomy" id="69766"/>
    <lineage>
        <taxon>Eukaryota</taxon>
        <taxon>Fungi</taxon>
        <taxon>Dikarya</taxon>
        <taxon>Ascomycota</taxon>
        <taxon>Pezizomycotina</taxon>
        <taxon>Eurotiomycetes</taxon>
        <taxon>Eurotiomycetidae</taxon>
        <taxon>Eurotiales</taxon>
        <taxon>Aspergillaceae</taxon>
        <taxon>Penicillium</taxon>
    </lineage>
</organism>
<evidence type="ECO:0000256" key="2">
    <source>
        <dbReference type="ARBA" id="ARBA00022723"/>
    </source>
</evidence>
<protein>
    <recommendedName>
        <fullName evidence="8">Xylanolytic transcriptional activator regulatory domain-containing protein</fullName>
    </recommendedName>
</protein>
<evidence type="ECO:0000256" key="6">
    <source>
        <dbReference type="ARBA" id="ARBA00023163"/>
    </source>
</evidence>
<dbReference type="GO" id="GO:0005634">
    <property type="term" value="C:nucleus"/>
    <property type="evidence" value="ECO:0007669"/>
    <property type="project" value="UniProtKB-SubCell"/>
</dbReference>
<keyword evidence="5" id="KW-0238">DNA-binding</keyword>
<sequence length="461" mass="52591">MIGKSLYSTGLSYLGAVLAKPDPVLHVQAYLMCTIHALHSPSSQAVLSMISMTMRCCVISQLHLSINETQVRDASSLLKTQIRRRVFWSTYSIDRLVSWIYHVPCSLADENIQTELFANISDCEIKEWGPKSPSQEKEFVPRQTQVSSALHLIRVRRIQSRILSIMMRADFEKNLLFSHSWRLHLLEELEQWRRQLQPHSDPQSRGYTSQGWVGMAYNYTILLLYRPTVENVRGMVGERCLRACAEILSTFRQYQKDRHTAQLWPGLLSQFGVGITLLYCLWATPPSYRSDAYRLPRISTAVRTCSVILAVFAEQWREADPLRDLFDTLSESTPIGSLSTSVVGTYNIPAQTMSWIHSVMPHIISLVVNRDICRMILDMISDRNPWQDAGYNDCITAWSWEDLHSPHECHLCQNQKEWDPQGASSWQIGEELSMEAGTEGPLDALSDELLSFPGLFGSAEF</sequence>
<dbReference type="AlphaFoldDB" id="A0A9W9M1F8"/>
<evidence type="ECO:0000256" key="7">
    <source>
        <dbReference type="ARBA" id="ARBA00023242"/>
    </source>
</evidence>
<dbReference type="CDD" id="cd12148">
    <property type="entry name" value="fungal_TF_MHR"/>
    <property type="match status" value="1"/>
</dbReference>
<feature type="domain" description="Xylanolytic transcriptional activator regulatory" evidence="8">
    <location>
        <begin position="46"/>
        <end position="123"/>
    </location>
</feature>
<dbReference type="InterPro" id="IPR007219">
    <property type="entry name" value="XnlR_reg_dom"/>
</dbReference>
<evidence type="ECO:0000256" key="5">
    <source>
        <dbReference type="ARBA" id="ARBA00023125"/>
    </source>
</evidence>
<dbReference type="SMART" id="SM00906">
    <property type="entry name" value="Fungal_trans"/>
    <property type="match status" value="1"/>
</dbReference>
<proteinExistence type="predicted"/>
<dbReference type="GO" id="GO:0006351">
    <property type="term" value="P:DNA-templated transcription"/>
    <property type="evidence" value="ECO:0007669"/>
    <property type="project" value="InterPro"/>
</dbReference>
<evidence type="ECO:0000256" key="1">
    <source>
        <dbReference type="ARBA" id="ARBA00004123"/>
    </source>
</evidence>
<evidence type="ECO:0000256" key="4">
    <source>
        <dbReference type="ARBA" id="ARBA00023015"/>
    </source>
</evidence>
<dbReference type="InterPro" id="IPR052202">
    <property type="entry name" value="Yeast_MetPath_Reg"/>
</dbReference>
<evidence type="ECO:0000313" key="10">
    <source>
        <dbReference type="Proteomes" id="UP001146351"/>
    </source>
</evidence>
<evidence type="ECO:0000256" key="3">
    <source>
        <dbReference type="ARBA" id="ARBA00022833"/>
    </source>
</evidence>
<keyword evidence="10" id="KW-1185">Reference proteome</keyword>
<dbReference type="OrthoDB" id="189997at2759"/>
<dbReference type="GO" id="GO:0008270">
    <property type="term" value="F:zinc ion binding"/>
    <property type="evidence" value="ECO:0007669"/>
    <property type="project" value="InterPro"/>
</dbReference>
<dbReference type="PANTHER" id="PTHR47782">
    <property type="entry name" value="ZN(II)2CYS6 TRANSCRIPTION FACTOR (EUROFUNG)-RELATED"/>
    <property type="match status" value="1"/>
</dbReference>
<dbReference type="PANTHER" id="PTHR47782:SF12">
    <property type="entry name" value="ZN(II)2CYS6 TRANSCRIPTION FACTOR (EUROFUNG)"/>
    <property type="match status" value="1"/>
</dbReference>
<name>A0A9W9M1F8_9EURO</name>
<accession>A0A9W9M1F8</accession>
<keyword evidence="6" id="KW-0804">Transcription</keyword>
<keyword evidence="2" id="KW-0479">Metal-binding</keyword>
<comment type="caution">
    <text evidence="9">The sequence shown here is derived from an EMBL/GenBank/DDBJ whole genome shotgun (WGS) entry which is preliminary data.</text>
</comment>
<evidence type="ECO:0000313" key="9">
    <source>
        <dbReference type="EMBL" id="KAJ5184087.1"/>
    </source>
</evidence>
<dbReference type="GO" id="GO:0000981">
    <property type="term" value="F:DNA-binding transcription factor activity, RNA polymerase II-specific"/>
    <property type="evidence" value="ECO:0007669"/>
    <property type="project" value="TreeGrafter"/>
</dbReference>
<dbReference type="EMBL" id="JAPQKO010000001">
    <property type="protein sequence ID" value="KAJ5184087.1"/>
    <property type="molecule type" value="Genomic_DNA"/>
</dbReference>
<reference evidence="9" key="1">
    <citation type="submission" date="2022-11" db="EMBL/GenBank/DDBJ databases">
        <authorList>
            <person name="Petersen C."/>
        </authorList>
    </citation>
    <scope>NUCLEOTIDE SEQUENCE</scope>
    <source>
        <strain evidence="9">IBT 21917</strain>
    </source>
</reference>
<evidence type="ECO:0000259" key="8">
    <source>
        <dbReference type="SMART" id="SM00906"/>
    </source>
</evidence>
<gene>
    <name evidence="9" type="ORF">N7492_001703</name>
</gene>
<dbReference type="GO" id="GO:0045944">
    <property type="term" value="P:positive regulation of transcription by RNA polymerase II"/>
    <property type="evidence" value="ECO:0007669"/>
    <property type="project" value="TreeGrafter"/>
</dbReference>
<comment type="subcellular location">
    <subcellularLocation>
        <location evidence="1">Nucleus</location>
    </subcellularLocation>
</comment>
<keyword evidence="7" id="KW-0539">Nucleus</keyword>
<keyword evidence="4" id="KW-0805">Transcription regulation</keyword>
<keyword evidence="3" id="KW-0862">Zinc</keyword>